<accession>A0A2T3ZZU6</accession>
<dbReference type="Proteomes" id="UP000241690">
    <property type="component" value="Unassembled WGS sequence"/>
</dbReference>
<feature type="region of interest" description="Disordered" evidence="1">
    <location>
        <begin position="146"/>
        <end position="243"/>
    </location>
</feature>
<name>A0A2T3ZZU6_TRIHA</name>
<evidence type="ECO:0000313" key="3">
    <source>
        <dbReference type="Proteomes" id="UP000241690"/>
    </source>
</evidence>
<dbReference type="AlphaFoldDB" id="A0A2T3ZZU6"/>
<dbReference type="GeneID" id="36629477"/>
<protein>
    <submittedName>
        <fullName evidence="2">Uncharacterized protein</fullName>
    </submittedName>
</protein>
<feature type="compositionally biased region" description="Polar residues" evidence="1">
    <location>
        <begin position="198"/>
        <end position="207"/>
    </location>
</feature>
<reference evidence="2 3" key="1">
    <citation type="submission" date="2016-07" db="EMBL/GenBank/DDBJ databases">
        <title>Multiple horizontal gene transfer events from other fungi enriched the ability of initially mycotrophic Trichoderma (Ascomycota) to feed on dead plant biomass.</title>
        <authorList>
            <consortium name="DOE Joint Genome Institute"/>
            <person name="Aerts A."/>
            <person name="Atanasova L."/>
            <person name="Chenthamara K."/>
            <person name="Zhang J."/>
            <person name="Grujic M."/>
            <person name="Henrissat B."/>
            <person name="Kuo A."/>
            <person name="Salamov A."/>
            <person name="Lipzen A."/>
            <person name="Labutti K."/>
            <person name="Barry K."/>
            <person name="Miao Y."/>
            <person name="Rahimi M.J."/>
            <person name="Shen Q."/>
            <person name="Grigoriev I.V."/>
            <person name="Kubicek C.P."/>
            <person name="Druzhinina I.S."/>
        </authorList>
    </citation>
    <scope>NUCLEOTIDE SEQUENCE [LARGE SCALE GENOMIC DNA]</scope>
    <source>
        <strain evidence="2 3">CBS 226.95</strain>
    </source>
</reference>
<dbReference type="RefSeq" id="XP_024770014.1">
    <property type="nucleotide sequence ID" value="XM_024920908.1"/>
</dbReference>
<feature type="compositionally biased region" description="Low complexity" evidence="1">
    <location>
        <begin position="215"/>
        <end position="225"/>
    </location>
</feature>
<sequence length="243" mass="26967">MKGDDKEKLCKRLMGAVFCVFVGDDNPNLSCFNKCVQECLDTEIFAENPLTLWLGWQNVANVLINCTKYTRRKSGGGSSSVYGCPKAVRLMSALARFCLVDEFPRHSAGLKRMYELRAIEHARTAVIHDSELTSYQAYLWVNREGGSAPEEVPEEKEGDEKKDADEKKIADEIESSADIYINIADDDSNMADNEDSTADNGSGTTDIGSGRANDDSSSAENDSSSRIAYATPRRPSDYRLYER</sequence>
<proteinExistence type="predicted"/>
<feature type="compositionally biased region" description="Basic and acidic residues" evidence="1">
    <location>
        <begin position="158"/>
        <end position="171"/>
    </location>
</feature>
<organism evidence="2 3">
    <name type="scientific">Trichoderma harzianum CBS 226.95</name>
    <dbReference type="NCBI Taxonomy" id="983964"/>
    <lineage>
        <taxon>Eukaryota</taxon>
        <taxon>Fungi</taxon>
        <taxon>Dikarya</taxon>
        <taxon>Ascomycota</taxon>
        <taxon>Pezizomycotina</taxon>
        <taxon>Sordariomycetes</taxon>
        <taxon>Hypocreomycetidae</taxon>
        <taxon>Hypocreales</taxon>
        <taxon>Hypocreaceae</taxon>
        <taxon>Trichoderma</taxon>
    </lineage>
</organism>
<gene>
    <name evidence="2" type="ORF">M431DRAFT_534001</name>
</gene>
<dbReference type="EMBL" id="KZ679688">
    <property type="protein sequence ID" value="PTB50337.1"/>
    <property type="molecule type" value="Genomic_DNA"/>
</dbReference>
<feature type="compositionally biased region" description="Acidic residues" evidence="1">
    <location>
        <begin position="184"/>
        <end position="197"/>
    </location>
</feature>
<feature type="compositionally biased region" description="Basic and acidic residues" evidence="1">
    <location>
        <begin position="234"/>
        <end position="243"/>
    </location>
</feature>
<keyword evidence="3" id="KW-1185">Reference proteome</keyword>
<evidence type="ECO:0000256" key="1">
    <source>
        <dbReference type="SAM" id="MobiDB-lite"/>
    </source>
</evidence>
<evidence type="ECO:0000313" key="2">
    <source>
        <dbReference type="EMBL" id="PTB50337.1"/>
    </source>
</evidence>